<gene>
    <name evidence="9" type="ORF">UFOPK3564_03736</name>
</gene>
<dbReference type="GO" id="GO:0015940">
    <property type="term" value="P:pantothenate biosynthetic process"/>
    <property type="evidence" value="ECO:0007669"/>
    <property type="project" value="UniProtKB-KW"/>
</dbReference>
<dbReference type="NCBIfam" id="TIGR00223">
    <property type="entry name" value="panD"/>
    <property type="match status" value="1"/>
</dbReference>
<organism evidence="9">
    <name type="scientific">freshwater metagenome</name>
    <dbReference type="NCBI Taxonomy" id="449393"/>
    <lineage>
        <taxon>unclassified sequences</taxon>
        <taxon>metagenomes</taxon>
        <taxon>ecological metagenomes</taxon>
    </lineage>
</organism>
<proteinExistence type="inferred from homology"/>
<dbReference type="PANTHER" id="PTHR21012">
    <property type="entry name" value="ASPARTATE 1-DECARBOXYLASE"/>
    <property type="match status" value="1"/>
</dbReference>
<dbReference type="Pfam" id="PF02261">
    <property type="entry name" value="Asp_decarbox"/>
    <property type="match status" value="1"/>
</dbReference>
<keyword evidence="1" id="KW-0963">Cytoplasm</keyword>
<accession>A0A6J7KH44</accession>
<dbReference type="SUPFAM" id="SSF50692">
    <property type="entry name" value="ADC-like"/>
    <property type="match status" value="1"/>
</dbReference>
<dbReference type="GO" id="GO:0004068">
    <property type="term" value="F:aspartate 1-decarboxylase activity"/>
    <property type="evidence" value="ECO:0007669"/>
    <property type="project" value="InterPro"/>
</dbReference>
<keyword evidence="6" id="KW-0456">Lyase</keyword>
<keyword evidence="7" id="KW-0704">Schiff base</keyword>
<dbReference type="Gene3D" id="2.40.40.20">
    <property type="match status" value="1"/>
</dbReference>
<evidence type="ECO:0000256" key="3">
    <source>
        <dbReference type="ARBA" id="ARBA00022793"/>
    </source>
</evidence>
<evidence type="ECO:0000256" key="8">
    <source>
        <dbReference type="ARBA" id="ARBA00023317"/>
    </source>
</evidence>
<protein>
    <submittedName>
        <fullName evidence="9">Unannotated protein</fullName>
    </submittedName>
</protein>
<dbReference type="AlphaFoldDB" id="A0A6J7KH44"/>
<dbReference type="CDD" id="cd06919">
    <property type="entry name" value="Asp_decarbox"/>
    <property type="match status" value="1"/>
</dbReference>
<name>A0A6J7KH44_9ZZZZ</name>
<keyword evidence="4" id="KW-0068">Autocatalytic cleavage</keyword>
<sequence length="136" mass="15061">MQRTMLKSKIHRATVTDSDLHYVGSITIDPDLLEAADILVHEQVAVVDVDNGQRFETYTIVGERGSGEVKVNGAAARLVHKGDTIIVISYAQYSREDLERYEPRVVHVERGTNRIIDVDDAVATLLTETDRVGTVA</sequence>
<evidence type="ECO:0000256" key="1">
    <source>
        <dbReference type="ARBA" id="ARBA00022490"/>
    </source>
</evidence>
<dbReference type="PIRSF" id="PIRSF006246">
    <property type="entry name" value="Asp_decarbox"/>
    <property type="match status" value="1"/>
</dbReference>
<dbReference type="PANTHER" id="PTHR21012:SF0">
    <property type="entry name" value="ASPARTATE 1-DECARBOXYLASE"/>
    <property type="match status" value="1"/>
</dbReference>
<dbReference type="InterPro" id="IPR009010">
    <property type="entry name" value="Asp_de-COase-like_dom_sf"/>
</dbReference>
<dbReference type="HAMAP" id="MF_00446">
    <property type="entry name" value="PanD"/>
    <property type="match status" value="1"/>
</dbReference>
<evidence type="ECO:0000256" key="7">
    <source>
        <dbReference type="ARBA" id="ARBA00023270"/>
    </source>
</evidence>
<evidence type="ECO:0000256" key="5">
    <source>
        <dbReference type="ARBA" id="ARBA00023145"/>
    </source>
</evidence>
<keyword evidence="5" id="KW-0865">Zymogen</keyword>
<evidence type="ECO:0000256" key="6">
    <source>
        <dbReference type="ARBA" id="ARBA00023239"/>
    </source>
</evidence>
<reference evidence="9" key="1">
    <citation type="submission" date="2020-05" db="EMBL/GenBank/DDBJ databases">
        <authorList>
            <person name="Chiriac C."/>
            <person name="Salcher M."/>
            <person name="Ghai R."/>
            <person name="Kavagutti S V."/>
        </authorList>
    </citation>
    <scope>NUCLEOTIDE SEQUENCE</scope>
</reference>
<dbReference type="GO" id="GO:0006523">
    <property type="term" value="P:alanine biosynthetic process"/>
    <property type="evidence" value="ECO:0007669"/>
    <property type="project" value="InterPro"/>
</dbReference>
<evidence type="ECO:0000256" key="4">
    <source>
        <dbReference type="ARBA" id="ARBA00022813"/>
    </source>
</evidence>
<evidence type="ECO:0000256" key="2">
    <source>
        <dbReference type="ARBA" id="ARBA00022655"/>
    </source>
</evidence>
<evidence type="ECO:0000313" key="9">
    <source>
        <dbReference type="EMBL" id="CAB4955480.1"/>
    </source>
</evidence>
<keyword evidence="2" id="KW-0566">Pantothenate biosynthesis</keyword>
<keyword evidence="8" id="KW-0670">Pyruvate</keyword>
<dbReference type="InterPro" id="IPR003190">
    <property type="entry name" value="Asp_decarbox"/>
</dbReference>
<dbReference type="EMBL" id="CAFBMK010000395">
    <property type="protein sequence ID" value="CAB4955480.1"/>
    <property type="molecule type" value="Genomic_DNA"/>
</dbReference>
<dbReference type="GO" id="GO:0005829">
    <property type="term" value="C:cytosol"/>
    <property type="evidence" value="ECO:0007669"/>
    <property type="project" value="TreeGrafter"/>
</dbReference>
<keyword evidence="3" id="KW-0210">Decarboxylase</keyword>